<accession>A0A0F9Q4I8</accession>
<dbReference type="AlphaFoldDB" id="A0A0F9Q4I8"/>
<gene>
    <name evidence="1" type="ORF">LCGC14_0748960</name>
</gene>
<reference evidence="1" key="1">
    <citation type="journal article" date="2015" name="Nature">
        <title>Complex archaea that bridge the gap between prokaryotes and eukaryotes.</title>
        <authorList>
            <person name="Spang A."/>
            <person name="Saw J.H."/>
            <person name="Jorgensen S.L."/>
            <person name="Zaremba-Niedzwiedzka K."/>
            <person name="Martijn J."/>
            <person name="Lind A.E."/>
            <person name="van Eijk R."/>
            <person name="Schleper C."/>
            <person name="Guy L."/>
            <person name="Ettema T.J."/>
        </authorList>
    </citation>
    <scope>NUCLEOTIDE SEQUENCE</scope>
</reference>
<organism evidence="1">
    <name type="scientific">marine sediment metagenome</name>
    <dbReference type="NCBI Taxonomy" id="412755"/>
    <lineage>
        <taxon>unclassified sequences</taxon>
        <taxon>metagenomes</taxon>
        <taxon>ecological metagenomes</taxon>
    </lineage>
</organism>
<sequence length="322" mass="38308">MKYLYLDQNIWIYLCQIYYGKREDQIYNQVLEKITTLTQKKKLIVPINLSNVVEIHKITNKKRKEKLAKFMVKVSQGYSFIPYPYIIDLEIIHHIKNYIKIPICSIQESAIGIGDFYLIHDGTAPKLKSKFPISEEKKEMYENVMKNKFSTQKAILKFILDDKRPKSDFKSTVREMTRISNLNLKYKDKKSRQKMRMVKFLIMTFFPRLIHWCKEYNVDTKEIVKNLSTLKEIIDFLKQFPLLYTNICLHNGIEKIPNRPYNVNDIPDIASFCFAIPYCDFVIGERFLISIARRKNLHLLYSTKLYTNKDRTKLLSDLNNID</sequence>
<evidence type="ECO:0008006" key="2">
    <source>
        <dbReference type="Google" id="ProtNLM"/>
    </source>
</evidence>
<protein>
    <recommendedName>
        <fullName evidence="2">PIN domain-containing protein</fullName>
    </recommendedName>
</protein>
<evidence type="ECO:0000313" key="1">
    <source>
        <dbReference type="EMBL" id="KKN38875.1"/>
    </source>
</evidence>
<name>A0A0F9Q4I8_9ZZZZ</name>
<proteinExistence type="predicted"/>
<comment type="caution">
    <text evidence="1">The sequence shown here is derived from an EMBL/GenBank/DDBJ whole genome shotgun (WGS) entry which is preliminary data.</text>
</comment>
<dbReference type="EMBL" id="LAZR01001797">
    <property type="protein sequence ID" value="KKN38875.1"/>
    <property type="molecule type" value="Genomic_DNA"/>
</dbReference>